<evidence type="ECO:0000313" key="3">
    <source>
        <dbReference type="Proteomes" id="UP000324800"/>
    </source>
</evidence>
<dbReference type="AlphaFoldDB" id="A0A5J4TF89"/>
<keyword evidence="1" id="KW-0812">Transmembrane</keyword>
<accession>A0A5J4TF89</accession>
<keyword evidence="1" id="KW-0472">Membrane</keyword>
<gene>
    <name evidence="2" type="ORF">EZS28_048318</name>
</gene>
<name>A0A5J4TF89_9EUKA</name>
<dbReference type="Proteomes" id="UP000324800">
    <property type="component" value="Unassembled WGS sequence"/>
</dbReference>
<feature type="transmembrane region" description="Helical" evidence="1">
    <location>
        <begin position="225"/>
        <end position="241"/>
    </location>
</feature>
<reference evidence="2 3" key="1">
    <citation type="submission" date="2019-03" db="EMBL/GenBank/DDBJ databases">
        <title>Single cell metagenomics reveals metabolic interactions within the superorganism composed of flagellate Streblomastix strix and complex community of Bacteroidetes bacteria on its surface.</title>
        <authorList>
            <person name="Treitli S.C."/>
            <person name="Kolisko M."/>
            <person name="Husnik F."/>
            <person name="Keeling P."/>
            <person name="Hampl V."/>
        </authorList>
    </citation>
    <scope>NUCLEOTIDE SEQUENCE [LARGE SCALE GENOMIC DNA]</scope>
    <source>
        <strain evidence="2">ST1C</strain>
    </source>
</reference>
<dbReference type="EMBL" id="SNRW01033449">
    <property type="protein sequence ID" value="KAA6356155.1"/>
    <property type="molecule type" value="Genomic_DNA"/>
</dbReference>
<evidence type="ECO:0000313" key="2">
    <source>
        <dbReference type="EMBL" id="KAA6356155.1"/>
    </source>
</evidence>
<sequence length="242" mass="28370">MEKHSKLEAERNYQVTIWKNFNMLDCPDDVDDNEGNYGEIIFGNVYLEEEEDKEEIDEEDKKLDPAEFTGEIECELFPESELIYFDELIFPTGEVIQGGEIEFKFEFRFQFNFGIGLILDYNYYYLRKLNDVGCNGLFQLFNEDAELELEILPGFELLIEEVNVIVEELEDYLMANDYTYGYYYCQLNLKQNQTVTALGIHADFHQDLDSSLSLSLIQKFIQTRVVVYYFIVGFIFTVIGAV</sequence>
<organism evidence="2 3">
    <name type="scientific">Streblomastix strix</name>
    <dbReference type="NCBI Taxonomy" id="222440"/>
    <lineage>
        <taxon>Eukaryota</taxon>
        <taxon>Metamonada</taxon>
        <taxon>Preaxostyla</taxon>
        <taxon>Oxymonadida</taxon>
        <taxon>Streblomastigidae</taxon>
        <taxon>Streblomastix</taxon>
    </lineage>
</organism>
<comment type="caution">
    <text evidence="2">The sequence shown here is derived from an EMBL/GenBank/DDBJ whole genome shotgun (WGS) entry which is preliminary data.</text>
</comment>
<keyword evidence="1" id="KW-1133">Transmembrane helix</keyword>
<evidence type="ECO:0000256" key="1">
    <source>
        <dbReference type="SAM" id="Phobius"/>
    </source>
</evidence>
<proteinExistence type="predicted"/>
<protein>
    <submittedName>
        <fullName evidence="2">Uncharacterized protein</fullName>
    </submittedName>
</protein>